<dbReference type="STRING" id="448385.sce2261"/>
<dbReference type="SUPFAM" id="SSF47384">
    <property type="entry name" value="Homodimeric domain of signal transducing histidine kinase"/>
    <property type="match status" value="1"/>
</dbReference>
<reference evidence="8 9" key="1">
    <citation type="journal article" date="2007" name="Nat. Biotechnol.">
        <title>Complete genome sequence of the myxobacterium Sorangium cellulosum.</title>
        <authorList>
            <person name="Schneiker S."/>
            <person name="Perlova O."/>
            <person name="Kaiser O."/>
            <person name="Gerth K."/>
            <person name="Alici A."/>
            <person name="Altmeyer M.O."/>
            <person name="Bartels D."/>
            <person name="Bekel T."/>
            <person name="Beyer S."/>
            <person name="Bode E."/>
            <person name="Bode H.B."/>
            <person name="Bolten C.J."/>
            <person name="Choudhuri J.V."/>
            <person name="Doss S."/>
            <person name="Elnakady Y.A."/>
            <person name="Frank B."/>
            <person name="Gaigalat L."/>
            <person name="Goesmann A."/>
            <person name="Groeger C."/>
            <person name="Gross F."/>
            <person name="Jelsbak L."/>
            <person name="Jelsbak L."/>
            <person name="Kalinowski J."/>
            <person name="Kegler C."/>
            <person name="Knauber T."/>
            <person name="Konietzny S."/>
            <person name="Kopp M."/>
            <person name="Krause L."/>
            <person name="Krug D."/>
            <person name="Linke B."/>
            <person name="Mahmud T."/>
            <person name="Martinez-Arias R."/>
            <person name="McHardy A.C."/>
            <person name="Merai M."/>
            <person name="Meyer F."/>
            <person name="Mormann S."/>
            <person name="Munoz-Dorado J."/>
            <person name="Perez J."/>
            <person name="Pradella S."/>
            <person name="Rachid S."/>
            <person name="Raddatz G."/>
            <person name="Rosenau F."/>
            <person name="Rueckert C."/>
            <person name="Sasse F."/>
            <person name="Scharfe M."/>
            <person name="Schuster S.C."/>
            <person name="Suen G."/>
            <person name="Treuner-Lange A."/>
            <person name="Velicer G.J."/>
            <person name="Vorholter F.-J."/>
            <person name="Weissman K.J."/>
            <person name="Welch R.D."/>
            <person name="Wenzel S.C."/>
            <person name="Whitworth D.E."/>
            <person name="Wilhelm S."/>
            <person name="Wittmann C."/>
            <person name="Bloecker H."/>
            <person name="Puehler A."/>
            <person name="Mueller R."/>
        </authorList>
    </citation>
    <scope>NUCLEOTIDE SEQUENCE [LARGE SCALE GENOMIC DNA]</scope>
    <source>
        <strain evidence="9">So ce56</strain>
    </source>
</reference>
<dbReference type="InterPro" id="IPR003661">
    <property type="entry name" value="HisK_dim/P_dom"/>
</dbReference>
<accession>A9G0P2</accession>
<dbReference type="InterPro" id="IPR004358">
    <property type="entry name" value="Sig_transdc_His_kin-like_C"/>
</dbReference>
<feature type="domain" description="Histidine kinase" evidence="7">
    <location>
        <begin position="165"/>
        <end position="382"/>
    </location>
</feature>
<keyword evidence="5 8" id="KW-0418">Kinase</keyword>
<dbReference type="SUPFAM" id="SSF55874">
    <property type="entry name" value="ATPase domain of HSP90 chaperone/DNA topoisomerase II/histidine kinase"/>
    <property type="match status" value="1"/>
</dbReference>
<name>A9G0P2_SORC5</name>
<dbReference type="CDD" id="cd00082">
    <property type="entry name" value="HisKA"/>
    <property type="match status" value="1"/>
</dbReference>
<dbReference type="Gene3D" id="3.30.565.10">
    <property type="entry name" value="Histidine kinase-like ATPase, C-terminal domain"/>
    <property type="match status" value="1"/>
</dbReference>
<dbReference type="PRINTS" id="PR00344">
    <property type="entry name" value="BCTRLSENSOR"/>
</dbReference>
<proteinExistence type="predicted"/>
<dbReference type="SMART" id="SM00388">
    <property type="entry name" value="HisKA"/>
    <property type="match status" value="1"/>
</dbReference>
<dbReference type="eggNOG" id="COG2205">
    <property type="taxonomic scope" value="Bacteria"/>
</dbReference>
<evidence type="ECO:0000313" key="9">
    <source>
        <dbReference type="Proteomes" id="UP000002139"/>
    </source>
</evidence>
<dbReference type="EMBL" id="AM746676">
    <property type="protein sequence ID" value="CAN92420.1"/>
    <property type="molecule type" value="Genomic_DNA"/>
</dbReference>
<evidence type="ECO:0000256" key="6">
    <source>
        <dbReference type="ARBA" id="ARBA00023012"/>
    </source>
</evidence>
<dbReference type="GO" id="GO:0000155">
    <property type="term" value="F:phosphorelay sensor kinase activity"/>
    <property type="evidence" value="ECO:0007669"/>
    <property type="project" value="InterPro"/>
</dbReference>
<keyword evidence="9" id="KW-1185">Reference proteome</keyword>
<evidence type="ECO:0000256" key="4">
    <source>
        <dbReference type="ARBA" id="ARBA00022679"/>
    </source>
</evidence>
<evidence type="ECO:0000313" key="8">
    <source>
        <dbReference type="EMBL" id="CAN92420.1"/>
    </source>
</evidence>
<dbReference type="InterPro" id="IPR036890">
    <property type="entry name" value="HATPase_C_sf"/>
</dbReference>
<dbReference type="RefSeq" id="WP_012234894.1">
    <property type="nucleotide sequence ID" value="NC_010162.1"/>
</dbReference>
<evidence type="ECO:0000256" key="2">
    <source>
        <dbReference type="ARBA" id="ARBA00012438"/>
    </source>
</evidence>
<dbReference type="Proteomes" id="UP000002139">
    <property type="component" value="Chromosome"/>
</dbReference>
<dbReference type="AlphaFoldDB" id="A9G0P2"/>
<dbReference type="Gene3D" id="1.10.287.130">
    <property type="match status" value="1"/>
</dbReference>
<dbReference type="CDD" id="cd00075">
    <property type="entry name" value="HATPase"/>
    <property type="match status" value="1"/>
</dbReference>
<keyword evidence="6" id="KW-0902">Two-component regulatory system</keyword>
<dbReference type="HOGENOM" id="CLU_000445_114_44_7"/>
<dbReference type="EC" id="2.7.13.3" evidence="2"/>
<evidence type="ECO:0000256" key="5">
    <source>
        <dbReference type="ARBA" id="ARBA00022777"/>
    </source>
</evidence>
<organism evidence="8 9">
    <name type="scientific">Sorangium cellulosum (strain So ce56)</name>
    <name type="common">Polyangium cellulosum (strain So ce56)</name>
    <dbReference type="NCBI Taxonomy" id="448385"/>
    <lineage>
        <taxon>Bacteria</taxon>
        <taxon>Pseudomonadati</taxon>
        <taxon>Myxococcota</taxon>
        <taxon>Polyangia</taxon>
        <taxon>Polyangiales</taxon>
        <taxon>Polyangiaceae</taxon>
        <taxon>Sorangium</taxon>
    </lineage>
</organism>
<dbReference type="PANTHER" id="PTHR43711:SF1">
    <property type="entry name" value="HISTIDINE KINASE 1"/>
    <property type="match status" value="1"/>
</dbReference>
<sequence>MSHTLSRITVLLRERSEEIIGQWMVRVRSAPKIPRARELTDETLRDYTPKLLDDLIDSLAQGAQPGAPDGASGPEIGSSDAAKVHVSHRIAEGYSLAEELRELGVLRAVIVDVCAREGVVLGGEEAQLVHSALDEVMITAAVEYERASSADLRRDVALHELFIAVLGHDLRNPLSAIRFATAALLKREDVTTAIARLAQRIAASTERAVRMVEELLDLTRIRSHHGLPVEPEPVDLRAICQRVVEEFELAHPEHTIRFTAHGDGRGKWDPGRMGQLLSNLIGNAVDYSPPEEPVHVELRGHKNGVVIEVTNRGTPIPPEQLPVLFDPFRRGEQSQRVVQRSKGLGLGLFIVKSIVDAHGGSIQATSTLEEGTTFRVKLPRSS</sequence>
<dbReference type="PANTHER" id="PTHR43711">
    <property type="entry name" value="TWO-COMPONENT HISTIDINE KINASE"/>
    <property type="match status" value="1"/>
</dbReference>
<dbReference type="FunFam" id="3.30.565.10:FF:000006">
    <property type="entry name" value="Sensor histidine kinase WalK"/>
    <property type="match status" value="1"/>
</dbReference>
<protein>
    <recommendedName>
        <fullName evidence="2">histidine kinase</fullName>
        <ecNumber evidence="2">2.7.13.3</ecNumber>
    </recommendedName>
</protein>
<gene>
    <name evidence="8" type="ordered locus">sce2261</name>
</gene>
<evidence type="ECO:0000259" key="7">
    <source>
        <dbReference type="PROSITE" id="PS50109"/>
    </source>
</evidence>
<dbReference type="InterPro" id="IPR050736">
    <property type="entry name" value="Sensor_HK_Regulatory"/>
</dbReference>
<dbReference type="InterPro" id="IPR003594">
    <property type="entry name" value="HATPase_dom"/>
</dbReference>
<dbReference type="Pfam" id="PF00512">
    <property type="entry name" value="HisKA"/>
    <property type="match status" value="1"/>
</dbReference>
<keyword evidence="4 8" id="KW-0808">Transferase</keyword>
<comment type="catalytic activity">
    <reaction evidence="1">
        <text>ATP + protein L-histidine = ADP + protein N-phospho-L-histidine.</text>
        <dbReference type="EC" id="2.7.13.3"/>
    </reaction>
</comment>
<dbReference type="InterPro" id="IPR036097">
    <property type="entry name" value="HisK_dim/P_sf"/>
</dbReference>
<dbReference type="Pfam" id="PF02518">
    <property type="entry name" value="HATPase_c"/>
    <property type="match status" value="1"/>
</dbReference>
<dbReference type="InterPro" id="IPR005467">
    <property type="entry name" value="His_kinase_dom"/>
</dbReference>
<evidence type="ECO:0000256" key="3">
    <source>
        <dbReference type="ARBA" id="ARBA00022553"/>
    </source>
</evidence>
<evidence type="ECO:0000256" key="1">
    <source>
        <dbReference type="ARBA" id="ARBA00000085"/>
    </source>
</evidence>
<keyword evidence="3" id="KW-0597">Phosphoprotein</keyword>
<dbReference type="PROSITE" id="PS50109">
    <property type="entry name" value="HIS_KIN"/>
    <property type="match status" value="1"/>
</dbReference>
<dbReference type="KEGG" id="scl:sce2261"/>
<dbReference type="SMART" id="SM00387">
    <property type="entry name" value="HATPase_c"/>
    <property type="match status" value="1"/>
</dbReference>